<feature type="region of interest" description="Disordered" evidence="1">
    <location>
        <begin position="777"/>
        <end position="933"/>
    </location>
</feature>
<evidence type="ECO:0000313" key="3">
    <source>
        <dbReference type="Proteomes" id="UP000626109"/>
    </source>
</evidence>
<sequence length="1239" mass="133748">MGKAMKVAAKAGKPRHKKALVKDLSGKRAKAGTPVKKKPRPVQNSDGFYSGKFLPRSTLVGGKAVKTALKIGSIVLTIDGQFIRVPLTQKLQYQAPCPPDKQGDSRIRHESFMHAKSLKEALIGGAQPNDIFYDLKKGHLEFVPVLKGKVAEGPLPFSQWPDGIRVSERNRPWWLPDDWAHGVKTTCVTYLPVYIAPNSRTYFHREVIEKIVEQQLGGLDGMVDWAKKQLSEGRDWTGQPVKFDPDAKLFACLTKGERAKLPSGKELHVAIISARRATERTGIRGIVNVQTRCLASGIRPRWYVDADSLSAYRRLGLDAVVGGKLTPSRNKALRDAQQMGKACVQMSDDISRWEYHNGDLTDMEGRSEEKMRCANELVKSRSCLVISPAAAARFLLAKMRAAEGPQLGGVYPSGNASFGLLCDAISTEAFILGDFFVHDDSPCRFDESITLKEDYDFTCSHLQRHGSVLRCNRIIVHASHETNPGGAVAVRDKKGKKERENIGILRRKWPGVFKPHGTRGDTQVRRLPDSLPALNGAQIEEVLICRSVLVVLDMSVYANVGTGLPQLPAGVSKLSKFNWQEIEGCEVGAERLRLWLSTARCRLRDKDYSSFRAELRKLQAVSHEVAAPRPWVVPGEQELQPPSGAEAEAEAELPSGGLAASLKGLAQLLWRAVPPSPLSALQRKHQVSFARLRKCETLPQPLKPQWRHHVRAAAPAAVRFPPPPPATPTAATTTATPTPATTTTTIATTAILTKATATSFRLDSLVHPVPAQLTGGCTGAASRTSETEAAGAQAKPVKPAIAATAKAKAKPAKPVKPAIAATAGKHEKAETPGTHEKATEETETAPATDTTDAQEQQRLRACAAREPPVSSPALLGLAPEVMSGNNNKDNNNNNSNNNNDNNNNNNISAAAAAAQDQSLAQAASSGADGARDAVRGSIAEGSAEGPSVDSQAELISEASTQKGGSPLRECPHSSPGDGGAEERGAEGERAAAEKNSAEPRSVLSGQLSLIQRSEVFLSRCPDDSTAAITAGVLRGPRAVSSGPSTSVQRRVRRRGPGGVPLQEESSQEVVEISVKAPLWRAAWNEVQRRSGGPECFPACDGFLDSATDIYRHLQSELLGAEHTGHLEDLCDEELWPVVRATGTDFNRVRRQFGAENCTIHWTSTEAFVCSLSPPEAEKDEGPMSVIAGARIFSVMSMSFAPEQVRYTIDDLIFKSPWDAKTGVRQWKVVHIGGPTAPVE</sequence>
<feature type="compositionally biased region" description="Low complexity" evidence="1">
    <location>
        <begin position="1"/>
        <end position="11"/>
    </location>
</feature>
<feature type="region of interest" description="Disordered" evidence="1">
    <location>
        <begin position="717"/>
        <end position="740"/>
    </location>
</feature>
<comment type="caution">
    <text evidence="2">The sequence shown here is derived from an EMBL/GenBank/DDBJ whole genome shotgun (WGS) entry which is preliminary data.</text>
</comment>
<name>A0A813LLX4_POLGL</name>
<feature type="compositionally biased region" description="Low complexity" evidence="1">
    <location>
        <begin position="794"/>
        <end position="806"/>
    </location>
</feature>
<protein>
    <submittedName>
        <fullName evidence="2">Uncharacterized protein</fullName>
    </submittedName>
</protein>
<feature type="region of interest" description="Disordered" evidence="1">
    <location>
        <begin position="959"/>
        <end position="1002"/>
    </location>
</feature>
<dbReference type="Proteomes" id="UP000626109">
    <property type="component" value="Unassembled WGS sequence"/>
</dbReference>
<feature type="compositionally biased region" description="Basic and acidic residues" evidence="1">
    <location>
        <begin position="824"/>
        <end position="840"/>
    </location>
</feature>
<organism evidence="2 3">
    <name type="scientific">Polarella glacialis</name>
    <name type="common">Dinoflagellate</name>
    <dbReference type="NCBI Taxonomy" id="89957"/>
    <lineage>
        <taxon>Eukaryota</taxon>
        <taxon>Sar</taxon>
        <taxon>Alveolata</taxon>
        <taxon>Dinophyceae</taxon>
        <taxon>Suessiales</taxon>
        <taxon>Suessiaceae</taxon>
        <taxon>Polarella</taxon>
    </lineage>
</organism>
<dbReference type="AlphaFoldDB" id="A0A813LLX4"/>
<evidence type="ECO:0000256" key="1">
    <source>
        <dbReference type="SAM" id="MobiDB-lite"/>
    </source>
</evidence>
<feature type="compositionally biased region" description="Low complexity" evidence="1">
    <location>
        <begin position="883"/>
        <end position="928"/>
    </location>
</feature>
<proteinExistence type="predicted"/>
<gene>
    <name evidence="2" type="ORF">PGLA2088_LOCUS46673</name>
</gene>
<feature type="compositionally biased region" description="Basic residues" evidence="1">
    <location>
        <begin position="27"/>
        <end position="40"/>
    </location>
</feature>
<accession>A0A813LLX4</accession>
<feature type="compositionally biased region" description="Basic and acidic residues" evidence="1">
    <location>
        <begin position="980"/>
        <end position="997"/>
    </location>
</feature>
<feature type="compositionally biased region" description="Low complexity" evidence="1">
    <location>
        <begin position="844"/>
        <end position="856"/>
    </location>
</feature>
<feature type="region of interest" description="Disordered" evidence="1">
    <location>
        <begin position="1"/>
        <end position="47"/>
    </location>
</feature>
<reference evidence="2" key="1">
    <citation type="submission" date="2021-02" db="EMBL/GenBank/DDBJ databases">
        <authorList>
            <person name="Dougan E. K."/>
            <person name="Rhodes N."/>
            <person name="Thang M."/>
            <person name="Chan C."/>
        </authorList>
    </citation>
    <scope>NUCLEOTIDE SEQUENCE</scope>
</reference>
<evidence type="ECO:0000313" key="2">
    <source>
        <dbReference type="EMBL" id="CAE8733084.1"/>
    </source>
</evidence>
<dbReference type="EMBL" id="CAJNNW010036282">
    <property type="protein sequence ID" value="CAE8733084.1"/>
    <property type="molecule type" value="Genomic_DNA"/>
</dbReference>
<feature type="compositionally biased region" description="Low complexity" evidence="1">
    <location>
        <begin position="728"/>
        <end position="740"/>
    </location>
</feature>
<feature type="region of interest" description="Disordered" evidence="1">
    <location>
        <begin position="1035"/>
        <end position="1064"/>
    </location>
</feature>